<reference evidence="8 9" key="1">
    <citation type="submission" date="2013-11" db="EMBL/GenBank/DDBJ databases">
        <authorList>
            <person name="da Piedade I."/>
            <person name="Tang M.H.E."/>
            <person name="Bojesen A.M."/>
        </authorList>
    </citation>
    <scope>NUCLEOTIDE SEQUENCE [LARGE SCALE GENOMIC DNA]</scope>
    <source>
        <strain evidence="8 9">Sz4is</strain>
    </source>
</reference>
<dbReference type="Gene3D" id="2.60.40.1140">
    <property type="entry name" value="Collagen-binding surface protein Cna, B-type domain"/>
    <property type="match status" value="5"/>
</dbReference>
<dbReference type="InterPro" id="IPR019931">
    <property type="entry name" value="LPXTG_anchor"/>
</dbReference>
<evidence type="ECO:0000256" key="1">
    <source>
        <dbReference type="ARBA" id="ARBA00022512"/>
    </source>
</evidence>
<feature type="region of interest" description="Disordered" evidence="5">
    <location>
        <begin position="671"/>
        <end position="704"/>
    </location>
</feature>
<keyword evidence="8" id="KW-0176">Collagen</keyword>
<keyword evidence="6" id="KW-0472">Membrane</keyword>
<feature type="compositionally biased region" description="Basic and acidic residues" evidence="5">
    <location>
        <begin position="686"/>
        <end position="698"/>
    </location>
</feature>
<keyword evidence="3" id="KW-0732">Signal</keyword>
<dbReference type="RefSeq" id="WP_052495930.1">
    <property type="nucleotide sequence ID" value="NZ_JAUE01000094.1"/>
</dbReference>
<dbReference type="AlphaFoldDB" id="A0AAW3GIZ4"/>
<accession>A0AAW3GIZ4</accession>
<dbReference type="SUPFAM" id="SSF49478">
    <property type="entry name" value="Cna protein B-type domain"/>
    <property type="match status" value="5"/>
</dbReference>
<keyword evidence="4" id="KW-0572">Peptidoglycan-anchor</keyword>
<evidence type="ECO:0000256" key="5">
    <source>
        <dbReference type="SAM" id="MobiDB-lite"/>
    </source>
</evidence>
<evidence type="ECO:0000313" key="9">
    <source>
        <dbReference type="Proteomes" id="UP000032278"/>
    </source>
</evidence>
<evidence type="ECO:0000256" key="2">
    <source>
        <dbReference type="ARBA" id="ARBA00022525"/>
    </source>
</evidence>
<comment type="caution">
    <text evidence="8">The sequence shown here is derived from an EMBL/GenBank/DDBJ whole genome shotgun (WGS) entry which is preliminary data.</text>
</comment>
<dbReference type="EMBL" id="JAUE01000094">
    <property type="protein sequence ID" value="KIS15146.1"/>
    <property type="molecule type" value="Genomic_DNA"/>
</dbReference>
<evidence type="ECO:0000256" key="3">
    <source>
        <dbReference type="ARBA" id="ARBA00022729"/>
    </source>
</evidence>
<evidence type="ECO:0000259" key="7">
    <source>
        <dbReference type="PROSITE" id="PS50847"/>
    </source>
</evidence>
<organism evidence="8 9">
    <name type="scientific">Streptococcus equi subsp. zooepidemicus Sz4is</name>
    <dbReference type="NCBI Taxonomy" id="1381082"/>
    <lineage>
        <taxon>Bacteria</taxon>
        <taxon>Bacillati</taxon>
        <taxon>Bacillota</taxon>
        <taxon>Bacilli</taxon>
        <taxon>Lactobacillales</taxon>
        <taxon>Streptococcaceae</taxon>
        <taxon>Streptococcus</taxon>
    </lineage>
</organism>
<sequence length="736" mass="84293">MKEKLKKLISMVLIVLVVFGMVTTNFVETSVFAANDTEEYGVYDASKQRKVENKAHETVADFSLCMDYDLKSPGTSTSATFSYKKVDNVNKDIYSQYRKKVGTGNFDAVKRIFYYYLTHTNEIAYGVFQNEYYYQDTKNSAYDTTYTAYPEHNNQKALLRKAAEDSSLDTKIDESLTLTIFYYSNGGRGYQNVITGKIKSTPLPHKTIRVEGVKTWNDNNDQDGKRPTEIKVNLMKQVGDGEVTKHDTKAVTADNQGNWKYSWDDLPEYEDDKKVTYSITEDPIDDYTISINGYDVTNTHIPEKTMVEGSKIWEDNNDQAKIRPTEITINLLKNGEKVDSKIVKESDGWKWKFDNLDKYEKGKEINYTITEEKVEGYSSEVQGYNVKNIYIPSKTSIQVTKSWVDNNNQDGKRPESITIKLFANGKEIKDLTLTKENNWEGSFADLDEYENGKKIEYTIQEENVGHDYVSVITGTPKDGFTVTNTRMPEKIVVEGSKTWNDNNNQDGKRPTEITINLLKNGEKVDSKIVKELDGWKWKFDNLDKYEKGKEINYTITEEKVEGYTSKVNRYDVENSYTPEKTSVDVIKTWEDNNNQDGRRPDSITINLLKNGVKVESKILTKTDKWKWRFDNLDKYENGKEITYTVMEEKVDGYTSKIMGDAKSGYKIVNTHTTEDVPPVPKTPKPNRPENPNKPDYKKPGSMPKTGDTSNITLYAGLGILSAALLLLINKCKREEN</sequence>
<dbReference type="NCBIfam" id="TIGR01167">
    <property type="entry name" value="LPXTG_anchor"/>
    <property type="match status" value="1"/>
</dbReference>
<keyword evidence="1" id="KW-0134">Cell wall</keyword>
<dbReference type="InterPro" id="IPR008454">
    <property type="entry name" value="Collagen-bd_Cna-like_B-typ_dom"/>
</dbReference>
<proteinExistence type="predicted"/>
<dbReference type="Pfam" id="PF05738">
    <property type="entry name" value="Cna_B"/>
    <property type="match status" value="5"/>
</dbReference>
<name>A0AAW3GIZ4_STRSZ</name>
<feature type="domain" description="Gram-positive cocci surface proteins LPxTG" evidence="7">
    <location>
        <begin position="702"/>
        <end position="736"/>
    </location>
</feature>
<keyword evidence="6" id="KW-0812">Transmembrane</keyword>
<gene>
    <name evidence="8" type="primary">cna_1</name>
    <name evidence="8" type="ORF">AT55_02034</name>
</gene>
<keyword evidence="2" id="KW-0964">Secreted</keyword>
<keyword evidence="6" id="KW-1133">Transmembrane helix</keyword>
<evidence type="ECO:0000256" key="6">
    <source>
        <dbReference type="SAM" id="Phobius"/>
    </source>
</evidence>
<dbReference type="Proteomes" id="UP000032278">
    <property type="component" value="Unassembled WGS sequence"/>
</dbReference>
<protein>
    <submittedName>
        <fullName evidence="8">Collagen adhesin</fullName>
    </submittedName>
</protein>
<dbReference type="CDD" id="cd00222">
    <property type="entry name" value="CollagenBindB"/>
    <property type="match status" value="5"/>
</dbReference>
<evidence type="ECO:0000256" key="4">
    <source>
        <dbReference type="ARBA" id="ARBA00023088"/>
    </source>
</evidence>
<feature type="transmembrane region" description="Helical" evidence="6">
    <location>
        <begin position="711"/>
        <end position="728"/>
    </location>
</feature>
<dbReference type="PROSITE" id="PS50847">
    <property type="entry name" value="GRAM_POS_ANCHORING"/>
    <property type="match status" value="1"/>
</dbReference>
<evidence type="ECO:0000313" key="8">
    <source>
        <dbReference type="EMBL" id="KIS15146.1"/>
    </source>
</evidence>